<dbReference type="AlphaFoldDB" id="D7FTU9"/>
<evidence type="ECO:0000256" key="3">
    <source>
        <dbReference type="SAM" id="MobiDB-lite"/>
    </source>
</evidence>
<dbReference type="PROSITE" id="PS51450">
    <property type="entry name" value="LRR"/>
    <property type="match status" value="1"/>
</dbReference>
<name>D7FTU9_ECTSI</name>
<reference evidence="4 5" key="1">
    <citation type="journal article" date="2010" name="Nature">
        <title>The Ectocarpus genome and the independent evolution of multicellularity in brown algae.</title>
        <authorList>
            <person name="Cock J.M."/>
            <person name="Sterck L."/>
            <person name="Rouze P."/>
            <person name="Scornet D."/>
            <person name="Allen A.E."/>
            <person name="Amoutzias G."/>
            <person name="Anthouard V."/>
            <person name="Artiguenave F."/>
            <person name="Aury J.M."/>
            <person name="Badger J.H."/>
            <person name="Beszteri B."/>
            <person name="Billiau K."/>
            <person name="Bonnet E."/>
            <person name="Bothwell J.H."/>
            <person name="Bowler C."/>
            <person name="Boyen C."/>
            <person name="Brownlee C."/>
            <person name="Carrano C.J."/>
            <person name="Charrier B."/>
            <person name="Cho G.Y."/>
            <person name="Coelho S.M."/>
            <person name="Collen J."/>
            <person name="Corre E."/>
            <person name="Da Silva C."/>
            <person name="Delage L."/>
            <person name="Delaroque N."/>
            <person name="Dittami S.M."/>
            <person name="Doulbeau S."/>
            <person name="Elias M."/>
            <person name="Farnham G."/>
            <person name="Gachon C.M."/>
            <person name="Gschloessl B."/>
            <person name="Heesch S."/>
            <person name="Jabbari K."/>
            <person name="Jubin C."/>
            <person name="Kawai H."/>
            <person name="Kimura K."/>
            <person name="Kloareg B."/>
            <person name="Kupper F.C."/>
            <person name="Lang D."/>
            <person name="Le Bail A."/>
            <person name="Leblanc C."/>
            <person name="Lerouge P."/>
            <person name="Lohr M."/>
            <person name="Lopez P.J."/>
            <person name="Martens C."/>
            <person name="Maumus F."/>
            <person name="Michel G."/>
            <person name="Miranda-Saavedra D."/>
            <person name="Morales J."/>
            <person name="Moreau H."/>
            <person name="Motomura T."/>
            <person name="Nagasato C."/>
            <person name="Napoli C.A."/>
            <person name="Nelson D.R."/>
            <person name="Nyvall-Collen P."/>
            <person name="Peters A.F."/>
            <person name="Pommier C."/>
            <person name="Potin P."/>
            <person name="Poulain J."/>
            <person name="Quesneville H."/>
            <person name="Read B."/>
            <person name="Rensing S.A."/>
            <person name="Ritter A."/>
            <person name="Rousvoal S."/>
            <person name="Samanta M."/>
            <person name="Samson G."/>
            <person name="Schroeder D.C."/>
            <person name="Segurens B."/>
            <person name="Strittmatter M."/>
            <person name="Tonon T."/>
            <person name="Tregear J.W."/>
            <person name="Valentin K."/>
            <person name="von Dassow P."/>
            <person name="Yamagishi T."/>
            <person name="Van de Peer Y."/>
            <person name="Wincker P."/>
        </authorList>
    </citation>
    <scope>NUCLEOTIDE SEQUENCE [LARGE SCALE GENOMIC DNA]</scope>
    <source>
        <strain evidence="5">Ec32 / CCAP1310/4</strain>
    </source>
</reference>
<dbReference type="InterPro" id="IPR032675">
    <property type="entry name" value="LRR_dom_sf"/>
</dbReference>
<feature type="compositionally biased region" description="Basic and acidic residues" evidence="3">
    <location>
        <begin position="142"/>
        <end position="151"/>
    </location>
</feature>
<dbReference type="STRING" id="2880.D7FTU9"/>
<evidence type="ECO:0000313" key="5">
    <source>
        <dbReference type="Proteomes" id="UP000002630"/>
    </source>
</evidence>
<dbReference type="GO" id="GO:0005737">
    <property type="term" value="C:cytoplasm"/>
    <property type="evidence" value="ECO:0007669"/>
    <property type="project" value="TreeGrafter"/>
</dbReference>
<dbReference type="OrthoDB" id="676979at2759"/>
<feature type="compositionally biased region" description="Low complexity" evidence="3">
    <location>
        <begin position="198"/>
        <end position="216"/>
    </location>
</feature>
<keyword evidence="1" id="KW-0433">Leucine-rich repeat</keyword>
<feature type="compositionally biased region" description="Low complexity" evidence="3">
    <location>
        <begin position="493"/>
        <end position="503"/>
    </location>
</feature>
<feature type="region of interest" description="Disordered" evidence="3">
    <location>
        <begin position="493"/>
        <end position="600"/>
    </location>
</feature>
<feature type="region of interest" description="Disordered" evidence="3">
    <location>
        <begin position="142"/>
        <end position="216"/>
    </location>
</feature>
<protein>
    <submittedName>
        <fullName evidence="4">Hypothetical leucine rich repeat protein</fullName>
    </submittedName>
</protein>
<feature type="compositionally biased region" description="Low complexity" evidence="3">
    <location>
        <begin position="157"/>
        <end position="171"/>
    </location>
</feature>
<sequence>MSGDLTRAFLEEVVRGSGWSLAEVESLSLEGEGIRSLRGSLGGLRRLVYLNLARNNLSSLLGIEHLVSLGTLVLRENRVESIDEVGRLSCLGDLRDLDIRLNPVMATASRRHGGGRSGGSGSGRPRADVVAVLPQLVTLDGRGVREDERLPHRPRRGQQYQHQHQHWQQQRGSARFPAWPATSARSPRPRTGEPKGLATTTTTTTSSRTNATAASGSAAARAVEAFRRSSQRLGLLSAGAGPGAAAADGVAVDGGRRSLAIGVGDGDGAVEDAAPRSPLAPTTTTTPARTARGLPCCPGGNGRTAGCGDGDCAGRAGESRGGGGNGCGGPKGPTDTKCGDDVTPAARSASPVAAVLVAPSTWRPAFARVRRGEEEESAITAAGGRALAEGEVAPAAAADPGGMWFPAHGDMAERWWAREREFEARWCAREREFDARWAAREREFDLRLHESSKEFTAEMRSMLLGAHEALISSNARLVERLKAAEAAVAAAAKLASTGSPTSAPGGGATARRMWSSSSSSNAQARPATSAASSSTADPRSANTVLLLRPWPPSRSGVDGGTVSEYSDHVAAPAAGAGGAGDLPPRPPPPTDDNGGRRSRAGGAVGVIAPAVAFGASRRRSFTAGVPAASGHKNAAAAAGDMDQVQPSQGDGVVESTGKVASGTEGGKETGRGSKTIVSADSRRRVDSRPPSSLAGQRVDEGGSVAQADVSPSSCSDEEMERCIAGGNSASLPSIVASLPPIVASLPPIVAGSTVERSQEAHGGLRGRACVVAPVREATPMSNFGESSKLGSGVVAVAAASAPLAVECDGGEVFGREPEVTFSVSPSH</sequence>
<keyword evidence="2" id="KW-0677">Repeat</keyword>
<keyword evidence="5" id="KW-1185">Reference proteome</keyword>
<feature type="compositionally biased region" description="Low complexity" evidence="3">
    <location>
        <begin position="515"/>
        <end position="541"/>
    </location>
</feature>
<dbReference type="InterPro" id="IPR001611">
    <property type="entry name" value="Leu-rich_rpt"/>
</dbReference>
<dbReference type="SUPFAM" id="SSF52058">
    <property type="entry name" value="L domain-like"/>
    <property type="match status" value="1"/>
</dbReference>
<feature type="region of interest" description="Disordered" evidence="3">
    <location>
        <begin position="634"/>
        <end position="713"/>
    </location>
</feature>
<evidence type="ECO:0000256" key="2">
    <source>
        <dbReference type="ARBA" id="ARBA00022737"/>
    </source>
</evidence>
<feature type="region of interest" description="Disordered" evidence="3">
    <location>
        <begin position="108"/>
        <end position="127"/>
    </location>
</feature>
<dbReference type="Gene3D" id="3.80.10.10">
    <property type="entry name" value="Ribonuclease Inhibitor"/>
    <property type="match status" value="1"/>
</dbReference>
<dbReference type="InParanoid" id="D7FTU9"/>
<accession>D7FTU9</accession>
<dbReference type="EMBL" id="FN649760">
    <property type="protein sequence ID" value="CBJ31476.1"/>
    <property type="molecule type" value="Genomic_DNA"/>
</dbReference>
<dbReference type="Proteomes" id="UP000002630">
    <property type="component" value="Unassembled WGS sequence"/>
</dbReference>
<dbReference type="PANTHER" id="PTHR15454">
    <property type="entry name" value="NISCHARIN RELATED"/>
    <property type="match status" value="1"/>
</dbReference>
<organism evidence="4 5">
    <name type="scientific">Ectocarpus siliculosus</name>
    <name type="common">Brown alga</name>
    <name type="synonym">Conferva siliculosa</name>
    <dbReference type="NCBI Taxonomy" id="2880"/>
    <lineage>
        <taxon>Eukaryota</taxon>
        <taxon>Sar</taxon>
        <taxon>Stramenopiles</taxon>
        <taxon>Ochrophyta</taxon>
        <taxon>PX clade</taxon>
        <taxon>Phaeophyceae</taxon>
        <taxon>Ectocarpales</taxon>
        <taxon>Ectocarpaceae</taxon>
        <taxon>Ectocarpus</taxon>
    </lineage>
</organism>
<gene>
    <name evidence="4" type="ORF">Esi_0259_0009</name>
</gene>
<evidence type="ECO:0000313" key="4">
    <source>
        <dbReference type="EMBL" id="CBJ31476.1"/>
    </source>
</evidence>
<proteinExistence type="predicted"/>
<evidence type="ECO:0000256" key="1">
    <source>
        <dbReference type="ARBA" id="ARBA00022614"/>
    </source>
</evidence>